<evidence type="ECO:0000313" key="2">
    <source>
        <dbReference type="EMBL" id="CAB4139462.1"/>
    </source>
</evidence>
<accession>A0A6J5LZX2</accession>
<dbReference type="InterPro" id="IPR008768">
    <property type="entry name" value="Gp9-like"/>
</dbReference>
<feature type="region of interest" description="Disordered" evidence="1">
    <location>
        <begin position="1"/>
        <end position="143"/>
    </location>
</feature>
<sequence>MANETLIQMRAAPADNVVSGTSPADHDARMAARADAALNPATFTAQEPPAPTPAPAAERPDWLPSKFKSPEDMAAAYAALEKRMSAPNPKAAEAPAPKPTEAPADPLKVDDSAPPAGGEPPVEAPKEGDEPPKEADEQAKEAVEKAGLDFEDLANQVAANGTINEDSYAALEKAGIPRDYVDAYIEGQQAKAQLMRMEVLSSVGGEAVYRDVTAWAAQNLPKADIEAYNRITSGNDIDAIKLAVQGLQARYEAANGKAPKLMNAPTLPGGPSNVGFENRSEMMAAMRDPRYGKDPSFTRSVEQKAMHTNFN</sequence>
<feature type="compositionally biased region" description="Basic and acidic residues" evidence="1">
    <location>
        <begin position="124"/>
        <end position="143"/>
    </location>
</feature>
<reference evidence="2" key="1">
    <citation type="submission" date="2020-04" db="EMBL/GenBank/DDBJ databases">
        <authorList>
            <person name="Chiriac C."/>
            <person name="Salcher M."/>
            <person name="Ghai R."/>
            <person name="Kavagutti S V."/>
        </authorList>
    </citation>
    <scope>NUCLEOTIDE SEQUENCE</scope>
</reference>
<name>A0A6J5LZX2_9CAUD</name>
<gene>
    <name evidence="2" type="ORF">UFOVP347_27</name>
</gene>
<evidence type="ECO:0000256" key="1">
    <source>
        <dbReference type="SAM" id="MobiDB-lite"/>
    </source>
</evidence>
<protein>
    <submittedName>
        <fullName evidence="2">Capsid assembly protein</fullName>
    </submittedName>
</protein>
<proteinExistence type="predicted"/>
<feature type="compositionally biased region" description="Low complexity" evidence="1">
    <location>
        <begin position="86"/>
        <end position="106"/>
    </location>
</feature>
<dbReference type="GO" id="GO:0019069">
    <property type="term" value="P:viral capsid assembly"/>
    <property type="evidence" value="ECO:0007669"/>
    <property type="project" value="InterPro"/>
</dbReference>
<dbReference type="Pfam" id="PF05396">
    <property type="entry name" value="Phage_T7_Capsid"/>
    <property type="match status" value="1"/>
</dbReference>
<dbReference type="EMBL" id="LR796356">
    <property type="protein sequence ID" value="CAB4139462.1"/>
    <property type="molecule type" value="Genomic_DNA"/>
</dbReference>
<feature type="compositionally biased region" description="Low complexity" evidence="1">
    <location>
        <begin position="33"/>
        <end position="47"/>
    </location>
</feature>
<organism evidence="2">
    <name type="scientific">uncultured Caudovirales phage</name>
    <dbReference type="NCBI Taxonomy" id="2100421"/>
    <lineage>
        <taxon>Viruses</taxon>
        <taxon>Duplodnaviria</taxon>
        <taxon>Heunggongvirae</taxon>
        <taxon>Uroviricota</taxon>
        <taxon>Caudoviricetes</taxon>
        <taxon>Peduoviridae</taxon>
        <taxon>Maltschvirus</taxon>
        <taxon>Maltschvirus maltsch</taxon>
    </lineage>
</organism>